<reference evidence="2 3" key="1">
    <citation type="submission" date="2021-03" db="EMBL/GenBank/DDBJ databases">
        <title>Sequencing the genomes of 1000 actinobacteria strains.</title>
        <authorList>
            <person name="Klenk H.-P."/>
        </authorList>
    </citation>
    <scope>NUCLEOTIDE SEQUENCE [LARGE SCALE GENOMIC DNA]</scope>
    <source>
        <strain evidence="2 3">DSM 15797</strain>
    </source>
</reference>
<accession>A0ABS4XHQ4</accession>
<dbReference type="Proteomes" id="UP001296993">
    <property type="component" value="Unassembled WGS sequence"/>
</dbReference>
<name>A0ABS4XHQ4_9MICC</name>
<keyword evidence="3" id="KW-1185">Reference proteome</keyword>
<feature type="region of interest" description="Disordered" evidence="1">
    <location>
        <begin position="184"/>
        <end position="215"/>
    </location>
</feature>
<organism evidence="2 3">
    <name type="scientific">Paeniglutamicibacter kerguelensis</name>
    <dbReference type="NCBI Taxonomy" id="254788"/>
    <lineage>
        <taxon>Bacteria</taxon>
        <taxon>Bacillati</taxon>
        <taxon>Actinomycetota</taxon>
        <taxon>Actinomycetes</taxon>
        <taxon>Micrococcales</taxon>
        <taxon>Micrococcaceae</taxon>
        <taxon>Paeniglutamicibacter</taxon>
    </lineage>
</organism>
<evidence type="ECO:0000313" key="2">
    <source>
        <dbReference type="EMBL" id="MBP2388003.1"/>
    </source>
</evidence>
<dbReference type="EMBL" id="JAGIOF010000001">
    <property type="protein sequence ID" value="MBP2388003.1"/>
    <property type="molecule type" value="Genomic_DNA"/>
</dbReference>
<gene>
    <name evidence="2" type="ORF">JOF47_003514</name>
</gene>
<evidence type="ECO:0000256" key="1">
    <source>
        <dbReference type="SAM" id="MobiDB-lite"/>
    </source>
</evidence>
<feature type="compositionally biased region" description="Pro residues" evidence="1">
    <location>
        <begin position="184"/>
        <end position="193"/>
    </location>
</feature>
<evidence type="ECO:0000313" key="3">
    <source>
        <dbReference type="Proteomes" id="UP001296993"/>
    </source>
</evidence>
<comment type="caution">
    <text evidence="2">The sequence shown here is derived from an EMBL/GenBank/DDBJ whole genome shotgun (WGS) entry which is preliminary data.</text>
</comment>
<sequence>MMRNLYRSTILSAPDSITCSLPLRSSLRALACGAAASRRRRSTPKGHRTNRLLHVPGSYEPTSAEFGTDFVMATDRVPMDQESRVDRARYLIGLVKGCDGMPENAASRNNVCPGCRLEVTCWTSARHRLTGSPARVVKPHWAKGMALPMEKYEYGSEEILVVEFEGDRIDPCVLESVLAATPTAPPVAPPAARAPPTHSKHGRWMSFPDCSNLGS</sequence>
<protein>
    <submittedName>
        <fullName evidence="2">Uncharacterized protein</fullName>
    </submittedName>
</protein>
<proteinExistence type="predicted"/>